<dbReference type="EnsemblMetazoa" id="CJA31104b.1">
    <property type="protein sequence ID" value="CJA31104b.1"/>
    <property type="gene ID" value="WBGene00206951"/>
</dbReference>
<evidence type="ECO:0000256" key="1">
    <source>
        <dbReference type="SAM" id="MobiDB-lite"/>
    </source>
</evidence>
<feature type="region of interest" description="Disordered" evidence="1">
    <location>
        <begin position="26"/>
        <end position="73"/>
    </location>
</feature>
<sequence length="115" mass="12796">MTLTMSSAQANIAQSAYFKAITSLHTDQGEGSKESVHQRRRLERVSASKEKARKSSGENSEKSSSGENPKGFRELTLQRVTTEFDTHVVNTCDISIRTIDDEMIRATSSKNFVII</sequence>
<organism evidence="2 3">
    <name type="scientific">Caenorhabditis japonica</name>
    <dbReference type="NCBI Taxonomy" id="281687"/>
    <lineage>
        <taxon>Eukaryota</taxon>
        <taxon>Metazoa</taxon>
        <taxon>Ecdysozoa</taxon>
        <taxon>Nematoda</taxon>
        <taxon>Chromadorea</taxon>
        <taxon>Rhabditida</taxon>
        <taxon>Rhabditina</taxon>
        <taxon>Rhabditomorpha</taxon>
        <taxon>Rhabditoidea</taxon>
        <taxon>Rhabditidae</taxon>
        <taxon>Peloderinae</taxon>
        <taxon>Caenorhabditis</taxon>
    </lineage>
</organism>
<evidence type="ECO:0000313" key="2">
    <source>
        <dbReference type="EnsemblMetazoa" id="CJA31104b.1"/>
    </source>
</evidence>
<feature type="compositionally biased region" description="Basic and acidic residues" evidence="1">
    <location>
        <begin position="27"/>
        <end position="61"/>
    </location>
</feature>
<protein>
    <submittedName>
        <fullName evidence="2">Uncharacterized protein</fullName>
    </submittedName>
</protein>
<name>A0A8R1IGY6_CAEJA</name>
<dbReference type="Proteomes" id="UP000005237">
    <property type="component" value="Unassembled WGS sequence"/>
</dbReference>
<proteinExistence type="predicted"/>
<evidence type="ECO:0000313" key="3">
    <source>
        <dbReference type="Proteomes" id="UP000005237"/>
    </source>
</evidence>
<keyword evidence="3" id="KW-1185">Reference proteome</keyword>
<accession>A0A8R1IGY6</accession>
<dbReference type="AlphaFoldDB" id="A0A8R1IGY6"/>
<reference evidence="3" key="1">
    <citation type="submission" date="2010-08" db="EMBL/GenBank/DDBJ databases">
        <authorList>
            <consortium name="Caenorhabditis japonica Sequencing Consortium"/>
            <person name="Wilson R.K."/>
        </authorList>
    </citation>
    <scope>NUCLEOTIDE SEQUENCE [LARGE SCALE GENOMIC DNA]</scope>
    <source>
        <strain evidence="3">DF5081</strain>
    </source>
</reference>
<reference evidence="2" key="2">
    <citation type="submission" date="2022-06" db="UniProtKB">
        <authorList>
            <consortium name="EnsemblMetazoa"/>
        </authorList>
    </citation>
    <scope>IDENTIFICATION</scope>
    <source>
        <strain evidence="2">DF5081</strain>
    </source>
</reference>